<keyword evidence="1" id="KW-0812">Transmembrane</keyword>
<dbReference type="PANTHER" id="PTHR31876">
    <property type="entry name" value="COV-LIKE PROTEIN 1"/>
    <property type="match status" value="1"/>
</dbReference>
<name>A0A2S7TZB8_9BACT</name>
<evidence type="ECO:0000256" key="1">
    <source>
        <dbReference type="SAM" id="Phobius"/>
    </source>
</evidence>
<accession>A0A2S7TZB8</accession>
<evidence type="ECO:0000313" key="3">
    <source>
        <dbReference type="Proteomes" id="UP000239907"/>
    </source>
</evidence>
<keyword evidence="1" id="KW-1133">Transmembrane helix</keyword>
<dbReference type="EMBL" id="MQWA01000001">
    <property type="protein sequence ID" value="PQJ27680.1"/>
    <property type="molecule type" value="Genomic_DNA"/>
</dbReference>
<dbReference type="OrthoDB" id="9780267at2"/>
<proteinExistence type="predicted"/>
<dbReference type="Pfam" id="PF04367">
    <property type="entry name" value="DUF502"/>
    <property type="match status" value="1"/>
</dbReference>
<evidence type="ECO:0000313" key="2">
    <source>
        <dbReference type="EMBL" id="PQJ27680.1"/>
    </source>
</evidence>
<dbReference type="RefSeq" id="WP_105042167.1">
    <property type="nucleotide sequence ID" value="NZ_MQWA01000001.1"/>
</dbReference>
<keyword evidence="3" id="KW-1185">Reference proteome</keyword>
<sequence>MQVRNKSPWTRLSKLILAGAAALGPLVGTIWLVYIIYKLLLKVGDSMVHFIWRFVLYLSDHTSTPPQFPGIGFINFLLPLLVLLGAGFLLANPTGKRMLRVAEAVLIRLPLVGFIYKALSQFVGAIEGLEGERKFKSVVFVEYPSPGCRLIGFVTGEFQEHSECEGLTSVFVPTSPNPLTGFLILIENEKIRPSNMSVEEASKLVLSAGLVTPGEVRSEK</sequence>
<protein>
    <recommendedName>
        <fullName evidence="4">DUF502 domain-containing protein</fullName>
    </recommendedName>
</protein>
<dbReference type="PANTHER" id="PTHR31876:SF26">
    <property type="entry name" value="PROTEIN LIKE COV 2"/>
    <property type="match status" value="1"/>
</dbReference>
<feature type="transmembrane region" description="Helical" evidence="1">
    <location>
        <begin position="68"/>
        <end position="91"/>
    </location>
</feature>
<feature type="transmembrane region" description="Helical" evidence="1">
    <location>
        <begin position="12"/>
        <end position="37"/>
    </location>
</feature>
<dbReference type="AlphaFoldDB" id="A0A2S7TZB8"/>
<reference evidence="2 3" key="1">
    <citation type="submission" date="2016-12" db="EMBL/GenBank/DDBJ databases">
        <title>Study of bacterial adaptation to deep sea.</title>
        <authorList>
            <person name="Song J."/>
            <person name="Yoshizawa S."/>
            <person name="Kogure K."/>
        </authorList>
    </citation>
    <scope>NUCLEOTIDE SEQUENCE [LARGE SCALE GENOMIC DNA]</scope>
    <source>
        <strain evidence="2 3">SAORIC-165</strain>
    </source>
</reference>
<gene>
    <name evidence="2" type="ORF">BSZ32_03640</name>
</gene>
<evidence type="ECO:0008006" key="4">
    <source>
        <dbReference type="Google" id="ProtNLM"/>
    </source>
</evidence>
<organism evidence="2 3">
    <name type="scientific">Rubritalea profundi</name>
    <dbReference type="NCBI Taxonomy" id="1658618"/>
    <lineage>
        <taxon>Bacteria</taxon>
        <taxon>Pseudomonadati</taxon>
        <taxon>Verrucomicrobiota</taxon>
        <taxon>Verrucomicrobiia</taxon>
        <taxon>Verrucomicrobiales</taxon>
        <taxon>Rubritaleaceae</taxon>
        <taxon>Rubritalea</taxon>
    </lineage>
</organism>
<comment type="caution">
    <text evidence="2">The sequence shown here is derived from an EMBL/GenBank/DDBJ whole genome shotgun (WGS) entry which is preliminary data.</text>
</comment>
<dbReference type="Proteomes" id="UP000239907">
    <property type="component" value="Unassembled WGS sequence"/>
</dbReference>
<keyword evidence="1" id="KW-0472">Membrane</keyword>
<dbReference type="InterPro" id="IPR007462">
    <property type="entry name" value="COV1-like"/>
</dbReference>